<dbReference type="HOGENOM" id="CLU_1249986_0_0_14"/>
<evidence type="ECO:0000313" key="1">
    <source>
        <dbReference type="EMBL" id="AGM25647.1"/>
    </source>
</evidence>
<protein>
    <submittedName>
        <fullName evidence="1">Uncharacterized protein</fullName>
    </submittedName>
</protein>
<accession>R4U2R2</accession>
<dbReference type="PATRIC" id="fig|1276229.3.peg.51"/>
<dbReference type="AlphaFoldDB" id="R4U2R2"/>
<dbReference type="EMBL" id="CP005078">
    <property type="protein sequence ID" value="AGM25647.1"/>
    <property type="molecule type" value="Genomic_DNA"/>
</dbReference>
<dbReference type="RefSeq" id="WP_016340308.1">
    <property type="nucleotide sequence ID" value="NC_021284.1"/>
</dbReference>
<dbReference type="KEGG" id="ssyr:SSYRP_v1c00510"/>
<name>R4U2R2_9MOLU</name>
<sequence length="221" mass="26757">MKEFNSNTEVTDYIIKNFLNQREINLNEFIVFLGSIRLNNKRLNRKNLINELLENNIIFFISHNSFVFWKNFNFQLNLKLINLNINNYMNDFEKSGEFPFLNVCDNTLVTIYKIILQDMNIDKKFRNTYFLYSLLKKSNCFNIICLSQIWNKNFSFLVIKKDTTNNLKDLYTFLIKQAISKKIIDEQEILFEIYRVIDLQLDQYLVKQMIQEEIKNYDNNR</sequence>
<dbReference type="Proteomes" id="UP000013963">
    <property type="component" value="Chromosome"/>
</dbReference>
<gene>
    <name evidence="1" type="ORF">SSYRP_v1c00510</name>
</gene>
<keyword evidence="2" id="KW-1185">Reference proteome</keyword>
<proteinExistence type="predicted"/>
<organism evidence="1 2">
    <name type="scientific">Spiroplasma syrphidicola EA-1</name>
    <dbReference type="NCBI Taxonomy" id="1276229"/>
    <lineage>
        <taxon>Bacteria</taxon>
        <taxon>Bacillati</taxon>
        <taxon>Mycoplasmatota</taxon>
        <taxon>Mollicutes</taxon>
        <taxon>Entomoplasmatales</taxon>
        <taxon>Spiroplasmataceae</taxon>
        <taxon>Spiroplasma</taxon>
    </lineage>
</organism>
<evidence type="ECO:0000313" key="2">
    <source>
        <dbReference type="Proteomes" id="UP000013963"/>
    </source>
</evidence>
<dbReference type="STRING" id="1276229.SSYRP_v1c00510"/>
<reference evidence="1 2" key="1">
    <citation type="journal article" date="2013" name="Genome Biol. Evol.">
        <title>Complete genomes of two dipteran-associated spiroplasmas provided insights into the origin, dynamics, and impacts of viral invasion in spiroplasma.</title>
        <authorList>
            <person name="Ku C."/>
            <person name="Lo W.S."/>
            <person name="Chen L.L."/>
            <person name="Kuo C.H."/>
        </authorList>
    </citation>
    <scope>NUCLEOTIDE SEQUENCE [LARGE SCALE GENOMIC DNA]</scope>
    <source>
        <strain evidence="1">EA-1</strain>
    </source>
</reference>